<dbReference type="InterPro" id="IPR029058">
    <property type="entry name" value="AB_hydrolase_fold"/>
</dbReference>
<comment type="caution">
    <text evidence="2">The sequence shown here is derived from an EMBL/GenBank/DDBJ whole genome shotgun (WGS) entry which is preliminary data.</text>
</comment>
<dbReference type="SUPFAM" id="SSF53474">
    <property type="entry name" value="alpha/beta-Hydrolases"/>
    <property type="match status" value="1"/>
</dbReference>
<protein>
    <recommendedName>
        <fullName evidence="4">Peptidase S9 prolyl oligopeptidase catalytic domain-containing protein</fullName>
    </recommendedName>
</protein>
<sequence length="896" mass="98962">MVFKNLILILLIYILFISNVKSNNIISLPSNFDIIGPFPIGEREQGLDTLQAYGGIFNIPRADKTLYPSELGNASLVGWVNAPSTTSASGGVTLSLDWMTIVNWSFLQQIWGWNIWLWYAYAVGDFNVPTTGTYVVTCTGTTLVYYIQSSSNKNLIYEFSSDFYAYGTGQQIIDLNSGAYKLYVRMQSSTRLTQSPVGFFTCTMSQTQTDILVLPTETLVSDVVGGNLASPFAAITVINSGNQVLTNVSLKVSDSYNHLVQSKFIRNSASGASQLDLLPGQKFVLQVELNIVTEYKCPLYIELDIMSQDNFVAATNLTMNCTQWGEPFLFTFLDFDGSVQYAMAAPPTSPCGLNSQKCGLIVATHGAGVEASTWLNALPLQETLWIIYPTGRRSWGYDWMSSSRLNIFYGIDYLANNLPGVPSNLKSSYQLDSNRILAIGHSMGSFGCWSLMAHYGDLVIGGACASGFVKLQHYIFYNTDPGLAFVDPVIQGLLMASIAEHDLDLYSTNLVGLPLMTRYGENDTNVNPWHSRRMARMICELSQNETAVGISAVPNQGHWFNGILSDSFMLNYYDSLVNQYEIYHPPIPKTITVTTNNPASSGSRANILILQTIVTARVARIQVTQMYENNELVWIVNTQNVRRFGFTPTPVREAGLPVKIILDNQVFSTVFLPDQHFCRLDKWLPDWNATTDTTWPTYERSPATYGPMRAIFEKPFTIIYGTNTTTASTASLLKWGAVYIANFFNTYGRGSPEIIADVDFIPTGSCNANQNYILLGNTYQNFVANKFESQLPVIFNSDNSFSIGPVQAYNQNGVGISYIAPNQCGQGLILNVAGVDDSGFNNALHAIPQRSGVVAPDFMVVGNEWGWKGAGGIISTGFWDPSWNLAIESSYFSLQT</sequence>
<dbReference type="AlphaFoldDB" id="A0A8J4PS17"/>
<dbReference type="GO" id="GO:0006508">
    <property type="term" value="P:proteolysis"/>
    <property type="evidence" value="ECO:0007669"/>
    <property type="project" value="InterPro"/>
</dbReference>
<dbReference type="OrthoDB" id="449091at2759"/>
<dbReference type="PANTHER" id="PTHR42972">
    <property type="entry name" value="TOL-PAL SYSTEM PROTEIN TOLB"/>
    <property type="match status" value="1"/>
</dbReference>
<reference evidence="2" key="1">
    <citation type="submission" date="2020-01" db="EMBL/GenBank/DDBJ databases">
        <title>Development of genomics and gene disruption for Polysphondylium violaceum indicates a role for the polyketide synthase stlB in stalk morphogenesis.</title>
        <authorList>
            <person name="Narita B."/>
            <person name="Kawabe Y."/>
            <person name="Kin K."/>
            <person name="Saito T."/>
            <person name="Gibbs R."/>
            <person name="Kuspa A."/>
            <person name="Muzny D."/>
            <person name="Queller D."/>
            <person name="Richards S."/>
            <person name="Strassman J."/>
            <person name="Sucgang R."/>
            <person name="Worley K."/>
            <person name="Schaap P."/>
        </authorList>
    </citation>
    <scope>NUCLEOTIDE SEQUENCE</scope>
    <source>
        <strain evidence="2">QSvi11</strain>
    </source>
</reference>
<feature type="chain" id="PRO_5035323478" description="Peptidase S9 prolyl oligopeptidase catalytic domain-containing protein" evidence="1">
    <location>
        <begin position="23"/>
        <end position="896"/>
    </location>
</feature>
<name>A0A8J4PS17_9MYCE</name>
<feature type="signal peptide" evidence="1">
    <location>
        <begin position="1"/>
        <end position="22"/>
    </location>
</feature>
<evidence type="ECO:0000313" key="3">
    <source>
        <dbReference type="Proteomes" id="UP000695562"/>
    </source>
</evidence>
<evidence type="ECO:0008006" key="4">
    <source>
        <dbReference type="Google" id="ProtNLM"/>
    </source>
</evidence>
<dbReference type="PANTHER" id="PTHR42972:SF11">
    <property type="entry name" value="PEPTIDASE S9 PROLYL OLIGOPEPTIDASE CATALYTIC DOMAIN-CONTAINING PROTEIN"/>
    <property type="match status" value="1"/>
</dbReference>
<dbReference type="Proteomes" id="UP000695562">
    <property type="component" value="Unassembled WGS sequence"/>
</dbReference>
<keyword evidence="1" id="KW-0732">Signal</keyword>
<proteinExistence type="predicted"/>
<gene>
    <name evidence="2" type="ORF">CYY_007318</name>
</gene>
<accession>A0A8J4PS17</accession>
<keyword evidence="3" id="KW-1185">Reference proteome</keyword>
<dbReference type="EMBL" id="AJWJ01000383">
    <property type="protein sequence ID" value="KAF2071359.1"/>
    <property type="molecule type" value="Genomic_DNA"/>
</dbReference>
<organism evidence="2 3">
    <name type="scientific">Polysphondylium violaceum</name>
    <dbReference type="NCBI Taxonomy" id="133409"/>
    <lineage>
        <taxon>Eukaryota</taxon>
        <taxon>Amoebozoa</taxon>
        <taxon>Evosea</taxon>
        <taxon>Eumycetozoa</taxon>
        <taxon>Dictyostelia</taxon>
        <taxon>Dictyosteliales</taxon>
        <taxon>Dictyosteliaceae</taxon>
        <taxon>Polysphondylium</taxon>
    </lineage>
</organism>
<dbReference type="Gene3D" id="3.40.50.1820">
    <property type="entry name" value="alpha/beta hydrolase"/>
    <property type="match status" value="1"/>
</dbReference>
<evidence type="ECO:0000256" key="1">
    <source>
        <dbReference type="SAM" id="SignalP"/>
    </source>
</evidence>
<evidence type="ECO:0000313" key="2">
    <source>
        <dbReference type="EMBL" id="KAF2071359.1"/>
    </source>
</evidence>
<dbReference type="GO" id="GO:0008236">
    <property type="term" value="F:serine-type peptidase activity"/>
    <property type="evidence" value="ECO:0007669"/>
    <property type="project" value="InterPro"/>
</dbReference>